<feature type="domain" description="DUF591" evidence="2">
    <location>
        <begin position="130"/>
        <end position="172"/>
    </location>
</feature>
<reference evidence="4" key="1">
    <citation type="journal article" date="2005" name="Nature">
        <title>The map-based sequence of the rice genome.</title>
        <authorList>
            <consortium name="International rice genome sequencing project (IRGSP)"/>
            <person name="Matsumoto T."/>
            <person name="Wu J."/>
            <person name="Kanamori H."/>
            <person name="Katayose Y."/>
            <person name="Fujisawa M."/>
            <person name="Namiki N."/>
            <person name="Mizuno H."/>
            <person name="Yamamoto K."/>
            <person name="Antonio B.A."/>
            <person name="Baba T."/>
            <person name="Sakata K."/>
            <person name="Nagamura Y."/>
            <person name="Aoki H."/>
            <person name="Arikawa K."/>
            <person name="Arita K."/>
            <person name="Bito T."/>
            <person name="Chiden Y."/>
            <person name="Fujitsuka N."/>
            <person name="Fukunaka R."/>
            <person name="Hamada M."/>
            <person name="Harada C."/>
            <person name="Hayashi A."/>
            <person name="Hijishita S."/>
            <person name="Honda M."/>
            <person name="Hosokawa S."/>
            <person name="Ichikawa Y."/>
            <person name="Idonuma A."/>
            <person name="Iijima M."/>
            <person name="Ikeda M."/>
            <person name="Ikeno M."/>
            <person name="Ito K."/>
            <person name="Ito S."/>
            <person name="Ito T."/>
            <person name="Ito Y."/>
            <person name="Ito Y."/>
            <person name="Iwabuchi A."/>
            <person name="Kamiya K."/>
            <person name="Karasawa W."/>
            <person name="Kurita K."/>
            <person name="Katagiri S."/>
            <person name="Kikuta A."/>
            <person name="Kobayashi H."/>
            <person name="Kobayashi N."/>
            <person name="Machita K."/>
            <person name="Maehara T."/>
            <person name="Masukawa M."/>
            <person name="Mizubayashi T."/>
            <person name="Mukai Y."/>
            <person name="Nagasaki H."/>
            <person name="Nagata Y."/>
            <person name="Naito S."/>
            <person name="Nakashima M."/>
            <person name="Nakama Y."/>
            <person name="Nakamichi Y."/>
            <person name="Nakamura M."/>
            <person name="Meguro A."/>
            <person name="Negishi M."/>
            <person name="Ohta I."/>
            <person name="Ohta T."/>
            <person name="Okamoto M."/>
            <person name="Ono N."/>
            <person name="Saji S."/>
            <person name="Sakaguchi M."/>
            <person name="Sakai K."/>
            <person name="Shibata M."/>
            <person name="Shimokawa T."/>
            <person name="Song J."/>
            <person name="Takazaki Y."/>
            <person name="Terasawa K."/>
            <person name="Tsugane M."/>
            <person name="Tsuji K."/>
            <person name="Ueda S."/>
            <person name="Waki K."/>
            <person name="Yamagata H."/>
            <person name="Yamamoto M."/>
            <person name="Yamamoto S."/>
            <person name="Yamane H."/>
            <person name="Yoshiki S."/>
            <person name="Yoshihara R."/>
            <person name="Yukawa K."/>
            <person name="Zhong H."/>
            <person name="Yano M."/>
            <person name="Yuan Q."/>
            <person name="Ouyang S."/>
            <person name="Liu J."/>
            <person name="Jones K.M."/>
            <person name="Gansberger K."/>
            <person name="Moffat K."/>
            <person name="Hill J."/>
            <person name="Bera J."/>
            <person name="Fadrosh D."/>
            <person name="Jin S."/>
            <person name="Johri S."/>
            <person name="Kim M."/>
            <person name="Overton L."/>
            <person name="Reardon M."/>
            <person name="Tsitrin T."/>
            <person name="Vuong H."/>
            <person name="Weaver B."/>
            <person name="Ciecko A."/>
            <person name="Tallon L."/>
            <person name="Jackson J."/>
            <person name="Pai G."/>
            <person name="Aken S.V."/>
            <person name="Utterback T."/>
            <person name="Reidmuller S."/>
            <person name="Feldblyum T."/>
            <person name="Hsiao J."/>
            <person name="Zismann V."/>
            <person name="Iobst S."/>
            <person name="de Vazeille A.R."/>
            <person name="Buell C.R."/>
            <person name="Ying K."/>
            <person name="Li Y."/>
            <person name="Lu T."/>
            <person name="Huang Y."/>
            <person name="Zhao Q."/>
            <person name="Feng Q."/>
            <person name="Zhang L."/>
            <person name="Zhu J."/>
            <person name="Weng Q."/>
            <person name="Mu J."/>
            <person name="Lu Y."/>
            <person name="Fan D."/>
            <person name="Liu Y."/>
            <person name="Guan J."/>
            <person name="Zhang Y."/>
            <person name="Yu S."/>
            <person name="Liu X."/>
            <person name="Zhang Y."/>
            <person name="Hong G."/>
            <person name="Han B."/>
            <person name="Choisne N."/>
            <person name="Demange N."/>
            <person name="Orjeda G."/>
            <person name="Samain S."/>
            <person name="Cattolico L."/>
            <person name="Pelletier E."/>
            <person name="Couloux A."/>
            <person name="Segurens B."/>
            <person name="Wincker P."/>
            <person name="D'Hont A."/>
            <person name="Scarpelli C."/>
            <person name="Weissenbach J."/>
            <person name="Salanoubat M."/>
            <person name="Quetier F."/>
            <person name="Yu Y."/>
            <person name="Kim H.R."/>
            <person name="Rambo T."/>
            <person name="Currie J."/>
            <person name="Collura K."/>
            <person name="Luo M."/>
            <person name="Yang T."/>
            <person name="Ammiraju J.S.S."/>
            <person name="Engler F."/>
            <person name="Soderlund C."/>
            <person name="Wing R.A."/>
            <person name="Palmer L.E."/>
            <person name="de la Bastide M."/>
            <person name="Spiegel L."/>
            <person name="Nascimento L."/>
            <person name="Zutavern T."/>
            <person name="O'Shaughnessy A."/>
            <person name="Dike S."/>
            <person name="Dedhia N."/>
            <person name="Preston R."/>
            <person name="Balija V."/>
            <person name="McCombie W.R."/>
            <person name="Chow T."/>
            <person name="Chen H."/>
            <person name="Chung M."/>
            <person name="Chen C."/>
            <person name="Shaw J."/>
            <person name="Wu H."/>
            <person name="Hsiao K."/>
            <person name="Chao Y."/>
            <person name="Chu M."/>
            <person name="Cheng C."/>
            <person name="Hour A."/>
            <person name="Lee P."/>
            <person name="Lin S."/>
            <person name="Lin Y."/>
            <person name="Liou J."/>
            <person name="Liu S."/>
            <person name="Hsing Y."/>
            <person name="Raghuvanshi S."/>
            <person name="Mohanty A."/>
            <person name="Bharti A.K."/>
            <person name="Gaur A."/>
            <person name="Gupta V."/>
            <person name="Kumar D."/>
            <person name="Ravi V."/>
            <person name="Vij S."/>
            <person name="Kapur A."/>
            <person name="Khurana P."/>
            <person name="Khurana P."/>
            <person name="Khurana J.P."/>
            <person name="Tyagi A.K."/>
            <person name="Gaikwad K."/>
            <person name="Singh A."/>
            <person name="Dalal V."/>
            <person name="Srivastava S."/>
            <person name="Dixit A."/>
            <person name="Pal A.K."/>
            <person name="Ghazi I.A."/>
            <person name="Yadav M."/>
            <person name="Pandit A."/>
            <person name="Bhargava A."/>
            <person name="Sureshbabu K."/>
            <person name="Batra K."/>
            <person name="Sharma T.R."/>
            <person name="Mohapatra T."/>
            <person name="Singh N.K."/>
            <person name="Messing J."/>
            <person name="Nelson A.B."/>
            <person name="Fuks G."/>
            <person name="Kavchok S."/>
            <person name="Keizer G."/>
            <person name="Linton E."/>
            <person name="Llaca V."/>
            <person name="Song R."/>
            <person name="Tanyolac B."/>
            <person name="Young S."/>
            <person name="Ho-Il K."/>
            <person name="Hahn J.H."/>
            <person name="Sangsakoo G."/>
            <person name="Vanavichit A."/>
            <person name="de Mattos Luiz.A.T."/>
            <person name="Zimmer P.D."/>
            <person name="Malone G."/>
            <person name="Dellagostin O."/>
            <person name="de Oliveira A.C."/>
            <person name="Bevan M."/>
            <person name="Bancroft I."/>
            <person name="Minx P."/>
            <person name="Cordum H."/>
            <person name="Wilson R."/>
            <person name="Cheng Z."/>
            <person name="Jin W."/>
            <person name="Jiang J."/>
            <person name="Leong S.A."/>
            <person name="Iwama H."/>
            <person name="Gojobori T."/>
            <person name="Itoh T."/>
            <person name="Niimura Y."/>
            <person name="Fujii Y."/>
            <person name="Habara T."/>
            <person name="Sakai H."/>
            <person name="Sato Y."/>
            <person name="Wilson G."/>
            <person name="Kumar K."/>
            <person name="McCouch S."/>
            <person name="Juretic N."/>
            <person name="Hoen D."/>
            <person name="Wright S."/>
            <person name="Bruskiewich R."/>
            <person name="Bureau T."/>
            <person name="Miyao A."/>
            <person name="Hirochika H."/>
            <person name="Nishikawa T."/>
            <person name="Kadowaki K."/>
            <person name="Sugiura M."/>
            <person name="Burr B."/>
            <person name="Sasaki T."/>
        </authorList>
    </citation>
    <scope>NUCLEOTIDE SEQUENCE [LARGE SCALE GENOMIC DNA]</scope>
    <source>
        <strain evidence="4">cv. Nipponbare</strain>
    </source>
</reference>
<organism evidence="3 4">
    <name type="scientific">Oryza sativa subsp. japonica</name>
    <name type="common">Rice</name>
    <dbReference type="NCBI Taxonomy" id="39947"/>
    <lineage>
        <taxon>Eukaryota</taxon>
        <taxon>Viridiplantae</taxon>
        <taxon>Streptophyta</taxon>
        <taxon>Embryophyta</taxon>
        <taxon>Tracheophyta</taxon>
        <taxon>Spermatophyta</taxon>
        <taxon>Magnoliopsida</taxon>
        <taxon>Liliopsida</taxon>
        <taxon>Poales</taxon>
        <taxon>Poaceae</taxon>
        <taxon>BOP clade</taxon>
        <taxon>Oryzoideae</taxon>
        <taxon>Oryzeae</taxon>
        <taxon>Oryzinae</taxon>
        <taxon>Oryza</taxon>
        <taxon>Oryza sativa</taxon>
    </lineage>
</organism>
<feature type="compositionally biased region" description="Low complexity" evidence="1">
    <location>
        <begin position="1"/>
        <end position="11"/>
    </location>
</feature>
<feature type="compositionally biased region" description="Basic and acidic residues" evidence="1">
    <location>
        <begin position="244"/>
        <end position="262"/>
    </location>
</feature>
<gene>
    <name evidence="3" type="primary">OSJNBa0034L04.20</name>
</gene>
<dbReference type="AlphaFoldDB" id="Q8S709"/>
<dbReference type="EMBL" id="AC091680">
    <property type="protein sequence ID" value="AAM12316.1"/>
    <property type="molecule type" value="Genomic_DNA"/>
</dbReference>
<reference evidence="4" key="2">
    <citation type="journal article" date="2008" name="Nucleic Acids Res.">
        <title>The rice annotation project database (RAP-DB): 2008 update.</title>
        <authorList>
            <consortium name="The rice annotation project (RAP)"/>
        </authorList>
    </citation>
    <scope>GENOME REANNOTATION</scope>
    <source>
        <strain evidence="4">cv. Nipponbare</strain>
    </source>
</reference>
<feature type="compositionally biased region" description="Basic and acidic residues" evidence="1">
    <location>
        <begin position="133"/>
        <end position="161"/>
    </location>
</feature>
<evidence type="ECO:0000259" key="2">
    <source>
        <dbReference type="Pfam" id="PF04569"/>
    </source>
</evidence>
<feature type="region of interest" description="Disordered" evidence="1">
    <location>
        <begin position="238"/>
        <end position="262"/>
    </location>
</feature>
<dbReference type="InterPro" id="IPR007649">
    <property type="entry name" value="DUF591"/>
</dbReference>
<name>Q8S709_ORYSJ</name>
<feature type="compositionally biased region" description="Basic and acidic residues" evidence="1">
    <location>
        <begin position="12"/>
        <end position="28"/>
    </location>
</feature>
<accession>Q8S709</accession>
<sequence>MAAGPRAAARLAVDRAHGREDGGRRLTGRDLTQSSGPRAEVAATWSATRAGAKGEEEEEEEAPGIGRPTTREAFRRAAANRSERPPPAARGGQGESAAAEAATRRGDKGEGRRPWGSQGEVMGIPGSVAARGIDARGADDGGLRRRQSPEIKRGKHDETTRVRFKGVGASPGFKESVSGVGLDGAALRLAGDERRPPGQSKSAWRAMASGGGRGASRGRRRIMVGSSPIEEEAALAARSVSRRGVRDAEAARHREGAAGEEGRERWCPELLVTRLRTHRLLRCFGNGESGTSSNKAATVVRRQWRGGCED</sequence>
<evidence type="ECO:0000313" key="3">
    <source>
        <dbReference type="EMBL" id="AAM12316.1"/>
    </source>
</evidence>
<evidence type="ECO:0000313" key="4">
    <source>
        <dbReference type="Proteomes" id="UP000000763"/>
    </source>
</evidence>
<proteinExistence type="predicted"/>
<feature type="region of interest" description="Disordered" evidence="1">
    <location>
        <begin position="1"/>
        <end position="221"/>
    </location>
</feature>
<dbReference type="Proteomes" id="UP000000763">
    <property type="component" value="Chromosome 10"/>
</dbReference>
<evidence type="ECO:0000256" key="1">
    <source>
        <dbReference type="SAM" id="MobiDB-lite"/>
    </source>
</evidence>
<feature type="compositionally biased region" description="Basic and acidic residues" evidence="1">
    <location>
        <begin position="102"/>
        <end position="113"/>
    </location>
</feature>
<dbReference type="Pfam" id="PF04569">
    <property type="entry name" value="DUF591"/>
    <property type="match status" value="1"/>
</dbReference>
<protein>
    <recommendedName>
        <fullName evidence="2">DUF591 domain-containing protein</fullName>
    </recommendedName>
</protein>